<dbReference type="NCBIfam" id="TIGR02283">
    <property type="entry name" value="MltB_2"/>
    <property type="match status" value="1"/>
</dbReference>
<keyword evidence="1" id="KW-0732">Signal</keyword>
<evidence type="ECO:0000313" key="4">
    <source>
        <dbReference type="Proteomes" id="UP001297581"/>
    </source>
</evidence>
<dbReference type="Proteomes" id="UP001297581">
    <property type="component" value="Unassembled WGS sequence"/>
</dbReference>
<dbReference type="AlphaFoldDB" id="A0AAJ1BGE6"/>
<dbReference type="PANTHER" id="PTHR30163">
    <property type="entry name" value="MEMBRANE-BOUND LYTIC MUREIN TRANSGLYCOSYLASE B"/>
    <property type="match status" value="1"/>
</dbReference>
<keyword evidence="4" id="KW-1185">Reference proteome</keyword>
<dbReference type="RefSeq" id="WP_240590662.1">
    <property type="nucleotide sequence ID" value="NZ_JAKUDL010000002.1"/>
</dbReference>
<organism evidence="3 4">
    <name type="scientific">Shewanella zhuhaiensis</name>
    <dbReference type="NCBI Taxonomy" id="2919576"/>
    <lineage>
        <taxon>Bacteria</taxon>
        <taxon>Pseudomonadati</taxon>
        <taxon>Pseudomonadota</taxon>
        <taxon>Gammaproteobacteria</taxon>
        <taxon>Alteromonadales</taxon>
        <taxon>Shewanellaceae</taxon>
        <taxon>Shewanella</taxon>
    </lineage>
</organism>
<feature type="chain" id="PRO_5042609306" evidence="1">
    <location>
        <begin position="22"/>
        <end position="333"/>
    </location>
</feature>
<dbReference type="Gene3D" id="1.10.8.350">
    <property type="entry name" value="Bacterial muramidase"/>
    <property type="match status" value="1"/>
</dbReference>
<dbReference type="InterPro" id="IPR011970">
    <property type="entry name" value="MltB_2"/>
</dbReference>
<dbReference type="Pfam" id="PF13406">
    <property type="entry name" value="SLT_2"/>
    <property type="match status" value="1"/>
</dbReference>
<name>A0AAJ1BGE6_9GAMM</name>
<dbReference type="PANTHER" id="PTHR30163:SF8">
    <property type="entry name" value="LYTIC MUREIN TRANSGLYCOSYLASE"/>
    <property type="match status" value="1"/>
</dbReference>
<dbReference type="Gene3D" id="1.10.530.10">
    <property type="match status" value="1"/>
</dbReference>
<gene>
    <name evidence="3" type="ORF">MJ923_08165</name>
</gene>
<dbReference type="InterPro" id="IPR031304">
    <property type="entry name" value="SLT_2"/>
</dbReference>
<comment type="caution">
    <text evidence="3">The sequence shown here is derived from an EMBL/GenBank/DDBJ whole genome shotgun (WGS) entry which is preliminary data.</text>
</comment>
<dbReference type="GO" id="GO:0008933">
    <property type="term" value="F:peptidoglycan lytic transglycosylase activity"/>
    <property type="evidence" value="ECO:0007669"/>
    <property type="project" value="TreeGrafter"/>
</dbReference>
<dbReference type="GO" id="GO:0009253">
    <property type="term" value="P:peptidoglycan catabolic process"/>
    <property type="evidence" value="ECO:0007669"/>
    <property type="project" value="TreeGrafter"/>
</dbReference>
<proteinExistence type="predicted"/>
<feature type="signal peptide" evidence="1">
    <location>
        <begin position="1"/>
        <end position="21"/>
    </location>
</feature>
<sequence>MKSLLCTSLSALALLSGVALAEDSHSGSFADYLEGLRKEALERHDIRPETISAVFPKVKEFRLAKSQNGDDEATPESAGNLDKYLPSVLTDTLVDEAKFQYQGHSETLTRIGDAYGVQPRFIVALWGLESRYGRESGAYPVLSVTASKAYRGVREAFYREQFFAALNILDSSSWQLEQLLATPDGRMGQPKLLPAGFLAYAKDGDDDGKADIWTNPADVFASIASFMKESGWRADETWGRQVKIPADFDVTLASSGVKKGFADWQALGVRRFDGTDLPARSDMLVTMVMPDGPKGRVYLVYDNYLAIKRWRDSDYFALALVHLSDRIKFQLGE</sequence>
<dbReference type="InterPro" id="IPR043426">
    <property type="entry name" value="MltB-like"/>
</dbReference>
<feature type="domain" description="Transglycosylase SLT" evidence="2">
    <location>
        <begin position="29"/>
        <end position="325"/>
    </location>
</feature>
<reference evidence="3 4" key="1">
    <citation type="submission" date="2022-02" db="EMBL/GenBank/DDBJ databases">
        <title>The genome sequence of Shewanella sp. 3B26.</title>
        <authorList>
            <person name="Du J."/>
        </authorList>
    </citation>
    <scope>NUCLEOTIDE SEQUENCE [LARGE SCALE GENOMIC DNA]</scope>
    <source>
        <strain evidence="3 4">3B26</strain>
    </source>
</reference>
<dbReference type="SUPFAM" id="SSF53955">
    <property type="entry name" value="Lysozyme-like"/>
    <property type="match status" value="1"/>
</dbReference>
<evidence type="ECO:0000259" key="2">
    <source>
        <dbReference type="Pfam" id="PF13406"/>
    </source>
</evidence>
<dbReference type="EMBL" id="JAKUDL010000002">
    <property type="protein sequence ID" value="MCH4294280.1"/>
    <property type="molecule type" value="Genomic_DNA"/>
</dbReference>
<evidence type="ECO:0000313" key="3">
    <source>
        <dbReference type="EMBL" id="MCH4294280.1"/>
    </source>
</evidence>
<protein>
    <submittedName>
        <fullName evidence="3">Lytic murein transglycosylase</fullName>
    </submittedName>
</protein>
<dbReference type="InterPro" id="IPR023346">
    <property type="entry name" value="Lysozyme-like_dom_sf"/>
</dbReference>
<accession>A0AAJ1BGE6</accession>
<evidence type="ECO:0000256" key="1">
    <source>
        <dbReference type="SAM" id="SignalP"/>
    </source>
</evidence>